<dbReference type="RefSeq" id="WP_108847318.1">
    <property type="nucleotide sequence ID" value="NZ_CP015449.1"/>
</dbReference>
<evidence type="ECO:0000256" key="1">
    <source>
        <dbReference type="ARBA" id="ARBA00022723"/>
    </source>
</evidence>
<dbReference type="KEGG" id="dlu:A6035_07690"/>
<dbReference type="AlphaFoldDB" id="A0A2S1R6Y8"/>
<dbReference type="Gene3D" id="3.90.230.10">
    <property type="entry name" value="Creatinase/methionine aminopeptidase superfamily"/>
    <property type="match status" value="1"/>
</dbReference>
<keyword evidence="1 3" id="KW-0479">Metal-binding</keyword>
<dbReference type="InterPro" id="IPR050659">
    <property type="entry name" value="Peptidase_M24B"/>
</dbReference>
<dbReference type="SUPFAM" id="SSF55920">
    <property type="entry name" value="Creatinase/aminopeptidase"/>
    <property type="match status" value="1"/>
</dbReference>
<dbReference type="OrthoDB" id="9806388at2"/>
<dbReference type="SUPFAM" id="SSF53092">
    <property type="entry name" value="Creatinase/prolidase N-terminal domain"/>
    <property type="match status" value="1"/>
</dbReference>
<name>A0A2S1R6Y8_9ACTN</name>
<dbReference type="InterPro" id="IPR000994">
    <property type="entry name" value="Pept_M24"/>
</dbReference>
<feature type="domain" description="Creatinase N-terminal" evidence="5">
    <location>
        <begin position="12"/>
        <end position="142"/>
    </location>
</feature>
<evidence type="ECO:0000313" key="7">
    <source>
        <dbReference type="Proteomes" id="UP000244928"/>
    </source>
</evidence>
<keyword evidence="7" id="KW-1185">Reference proteome</keyword>
<dbReference type="PROSITE" id="PS00491">
    <property type="entry name" value="PROLINE_PEPTIDASE"/>
    <property type="match status" value="1"/>
</dbReference>
<dbReference type="Pfam" id="PF01321">
    <property type="entry name" value="Creatinase_N"/>
    <property type="match status" value="1"/>
</dbReference>
<dbReference type="GO" id="GO:0016787">
    <property type="term" value="F:hydrolase activity"/>
    <property type="evidence" value="ECO:0007669"/>
    <property type="project" value="UniProtKB-KW"/>
</dbReference>
<evidence type="ECO:0000256" key="3">
    <source>
        <dbReference type="RuleBase" id="RU000590"/>
    </source>
</evidence>
<gene>
    <name evidence="6" type="ORF">A6035_07690</name>
</gene>
<proteinExistence type="inferred from homology"/>
<comment type="similarity">
    <text evidence="3">Belongs to the peptidase M24B family.</text>
</comment>
<evidence type="ECO:0000259" key="4">
    <source>
        <dbReference type="Pfam" id="PF00557"/>
    </source>
</evidence>
<protein>
    <submittedName>
        <fullName evidence="6">Dipeptidase</fullName>
    </submittedName>
</protein>
<dbReference type="InterPro" id="IPR036005">
    <property type="entry name" value="Creatinase/aminopeptidase-like"/>
</dbReference>
<dbReference type="InterPro" id="IPR001131">
    <property type="entry name" value="Peptidase_M24B_aminopep-P_CS"/>
</dbReference>
<organism evidence="6 7">
    <name type="scientific">Dietzia lutea</name>
    <dbReference type="NCBI Taxonomy" id="546160"/>
    <lineage>
        <taxon>Bacteria</taxon>
        <taxon>Bacillati</taxon>
        <taxon>Actinomycetota</taxon>
        <taxon>Actinomycetes</taxon>
        <taxon>Mycobacteriales</taxon>
        <taxon>Dietziaceae</taxon>
        <taxon>Dietzia</taxon>
    </lineage>
</organism>
<dbReference type="GO" id="GO:0046872">
    <property type="term" value="F:metal ion binding"/>
    <property type="evidence" value="ECO:0007669"/>
    <property type="project" value="UniProtKB-KW"/>
</dbReference>
<feature type="domain" description="Peptidase M24" evidence="4">
    <location>
        <begin position="149"/>
        <end position="352"/>
    </location>
</feature>
<accession>A0A2S1R6Y8</accession>
<dbReference type="PANTHER" id="PTHR46112">
    <property type="entry name" value="AMINOPEPTIDASE"/>
    <property type="match status" value="1"/>
</dbReference>
<evidence type="ECO:0000256" key="2">
    <source>
        <dbReference type="ARBA" id="ARBA00022801"/>
    </source>
</evidence>
<dbReference type="InterPro" id="IPR029149">
    <property type="entry name" value="Creatin/AminoP/Spt16_N"/>
</dbReference>
<sequence>MPTPDPQLHSARLAAVRDRAGALGIDHVVVYSGEDMSYLTGERMDSHERLTALVVPVAGGEPLLVLPALELTDFSRRAAERVGAAIHPWSDGTDPVPLVAGKVAGRVAVSSALPALHLVPLRDGVDGEVVLASEVIDHVRAVKTPDEVEQLAEAARRIDAVHARMGEFLRVGRTEEQAGELITAAIEAEGLTHAEFVIVGSGPHGADPHHGVSDRVIESGDIVVVDIGGPLPSGYHSDCTRTYSMGEPSAEVAESYEVLQEAQRLAREAVRPGVAIGEVDAAAREHLAAAGLGELFIHRTGHGIGLGLHEPPFAMPGADTVLEEGMTFSVEPGIYRSGQWGARLEDIVAVTADGRRDLNTGERGLRVL</sequence>
<evidence type="ECO:0000259" key="5">
    <source>
        <dbReference type="Pfam" id="PF01321"/>
    </source>
</evidence>
<dbReference type="Gene3D" id="3.40.350.10">
    <property type="entry name" value="Creatinase/prolidase N-terminal domain"/>
    <property type="match status" value="1"/>
</dbReference>
<keyword evidence="2" id="KW-0378">Hydrolase</keyword>
<dbReference type="InterPro" id="IPR000587">
    <property type="entry name" value="Creatinase_N"/>
</dbReference>
<dbReference type="Pfam" id="PF00557">
    <property type="entry name" value="Peptidase_M24"/>
    <property type="match status" value="1"/>
</dbReference>
<dbReference type="Proteomes" id="UP000244928">
    <property type="component" value="Chromosome"/>
</dbReference>
<reference evidence="6 7" key="1">
    <citation type="submission" date="2016-04" db="EMBL/GenBank/DDBJ databases">
        <title>Complete genome sequence of Dietzia lutea YIM 80766T, a strain isolated from desert soil in Egypt.</title>
        <authorList>
            <person name="Zhao J."/>
            <person name="Hu B."/>
            <person name="Geng S."/>
            <person name="Nie Y."/>
            <person name="Tang Y."/>
        </authorList>
    </citation>
    <scope>NUCLEOTIDE SEQUENCE [LARGE SCALE GENOMIC DNA]</scope>
    <source>
        <strain evidence="6 7">YIM 80766</strain>
    </source>
</reference>
<dbReference type="PANTHER" id="PTHR46112:SF3">
    <property type="entry name" value="AMINOPEPTIDASE YPDF"/>
    <property type="match status" value="1"/>
</dbReference>
<evidence type="ECO:0000313" key="6">
    <source>
        <dbReference type="EMBL" id="AWH92066.1"/>
    </source>
</evidence>
<dbReference type="EMBL" id="CP015449">
    <property type="protein sequence ID" value="AWH92066.1"/>
    <property type="molecule type" value="Genomic_DNA"/>
</dbReference>